<dbReference type="InterPro" id="IPR013249">
    <property type="entry name" value="RNA_pol_sigma70_r4_t2"/>
</dbReference>
<dbReference type="EMBL" id="FOJG01000001">
    <property type="protein sequence ID" value="SEW45402.1"/>
    <property type="molecule type" value="Genomic_DNA"/>
</dbReference>
<reference evidence="9" key="1">
    <citation type="submission" date="2016-10" db="EMBL/GenBank/DDBJ databases">
        <authorList>
            <person name="Varghese N."/>
            <person name="Submissions S."/>
        </authorList>
    </citation>
    <scope>NUCLEOTIDE SEQUENCE [LARGE SCALE GENOMIC DNA]</scope>
    <source>
        <strain evidence="9">DSM 3695</strain>
    </source>
</reference>
<keyword evidence="9" id="KW-1185">Reference proteome</keyword>
<keyword evidence="3" id="KW-0731">Sigma factor</keyword>
<dbReference type="Pfam" id="PF08281">
    <property type="entry name" value="Sigma70_r4_2"/>
    <property type="match status" value="1"/>
</dbReference>
<evidence type="ECO:0000256" key="2">
    <source>
        <dbReference type="ARBA" id="ARBA00023015"/>
    </source>
</evidence>
<dbReference type="InterPro" id="IPR013325">
    <property type="entry name" value="RNA_pol_sigma_r2"/>
</dbReference>
<evidence type="ECO:0000256" key="5">
    <source>
        <dbReference type="ARBA" id="ARBA00023163"/>
    </source>
</evidence>
<dbReference type="GO" id="GO:0003677">
    <property type="term" value="F:DNA binding"/>
    <property type="evidence" value="ECO:0007669"/>
    <property type="project" value="UniProtKB-KW"/>
</dbReference>
<dbReference type="PANTHER" id="PTHR43133:SF8">
    <property type="entry name" value="RNA POLYMERASE SIGMA FACTOR HI_1459-RELATED"/>
    <property type="match status" value="1"/>
</dbReference>
<dbReference type="Gene3D" id="1.10.10.10">
    <property type="entry name" value="Winged helix-like DNA-binding domain superfamily/Winged helix DNA-binding domain"/>
    <property type="match status" value="1"/>
</dbReference>
<dbReference type="RefSeq" id="WP_089896691.1">
    <property type="nucleotide sequence ID" value="NZ_FOJG01000001.1"/>
</dbReference>
<comment type="similarity">
    <text evidence="1">Belongs to the sigma-70 factor family. ECF subfamily.</text>
</comment>
<dbReference type="InterPro" id="IPR013324">
    <property type="entry name" value="RNA_pol_sigma_r3/r4-like"/>
</dbReference>
<dbReference type="PANTHER" id="PTHR43133">
    <property type="entry name" value="RNA POLYMERASE ECF-TYPE SIGMA FACTO"/>
    <property type="match status" value="1"/>
</dbReference>
<protein>
    <submittedName>
        <fullName evidence="8">RNA polymerase sigma-70 factor, ECF subfamily</fullName>
    </submittedName>
</protein>
<dbReference type="NCBIfam" id="TIGR02937">
    <property type="entry name" value="sigma70-ECF"/>
    <property type="match status" value="1"/>
</dbReference>
<feature type="domain" description="RNA polymerase sigma factor 70 region 4 type 2" evidence="7">
    <location>
        <begin position="127"/>
        <end position="178"/>
    </location>
</feature>
<feature type="domain" description="RNA polymerase sigma-70 region 2" evidence="6">
    <location>
        <begin position="30"/>
        <end position="96"/>
    </location>
</feature>
<dbReference type="STRING" id="29529.SAMN04488122_3458"/>
<evidence type="ECO:0000256" key="4">
    <source>
        <dbReference type="ARBA" id="ARBA00023125"/>
    </source>
</evidence>
<keyword evidence="2" id="KW-0805">Transcription regulation</keyword>
<dbReference type="OrthoDB" id="799938at2"/>
<dbReference type="InterPro" id="IPR014284">
    <property type="entry name" value="RNA_pol_sigma-70_dom"/>
</dbReference>
<dbReference type="InterPro" id="IPR036388">
    <property type="entry name" value="WH-like_DNA-bd_sf"/>
</dbReference>
<dbReference type="GO" id="GO:0016987">
    <property type="term" value="F:sigma factor activity"/>
    <property type="evidence" value="ECO:0007669"/>
    <property type="project" value="UniProtKB-KW"/>
</dbReference>
<name>A0A1I0RX55_9BACT</name>
<keyword evidence="4" id="KW-0238">DNA-binding</keyword>
<dbReference type="SUPFAM" id="SSF88946">
    <property type="entry name" value="Sigma2 domain of RNA polymerase sigma factors"/>
    <property type="match status" value="1"/>
</dbReference>
<evidence type="ECO:0000313" key="8">
    <source>
        <dbReference type="EMBL" id="SEW45402.1"/>
    </source>
</evidence>
<dbReference type="InterPro" id="IPR039425">
    <property type="entry name" value="RNA_pol_sigma-70-like"/>
</dbReference>
<gene>
    <name evidence="8" type="ORF">SAMN04488122_3458</name>
</gene>
<dbReference type="Gene3D" id="1.10.1740.10">
    <property type="match status" value="1"/>
</dbReference>
<dbReference type="InterPro" id="IPR007627">
    <property type="entry name" value="RNA_pol_sigma70_r2"/>
</dbReference>
<evidence type="ECO:0000313" key="9">
    <source>
        <dbReference type="Proteomes" id="UP000199310"/>
    </source>
</evidence>
<evidence type="ECO:0000256" key="1">
    <source>
        <dbReference type="ARBA" id="ARBA00010641"/>
    </source>
</evidence>
<dbReference type="AlphaFoldDB" id="A0A1I0RX55"/>
<organism evidence="8 9">
    <name type="scientific">Chitinophaga arvensicola</name>
    <dbReference type="NCBI Taxonomy" id="29529"/>
    <lineage>
        <taxon>Bacteria</taxon>
        <taxon>Pseudomonadati</taxon>
        <taxon>Bacteroidota</taxon>
        <taxon>Chitinophagia</taxon>
        <taxon>Chitinophagales</taxon>
        <taxon>Chitinophagaceae</taxon>
        <taxon>Chitinophaga</taxon>
    </lineage>
</organism>
<dbReference type="GO" id="GO:0006352">
    <property type="term" value="P:DNA-templated transcription initiation"/>
    <property type="evidence" value="ECO:0007669"/>
    <property type="project" value="InterPro"/>
</dbReference>
<evidence type="ECO:0000256" key="3">
    <source>
        <dbReference type="ARBA" id="ARBA00023082"/>
    </source>
</evidence>
<dbReference type="SUPFAM" id="SSF88659">
    <property type="entry name" value="Sigma3 and sigma4 domains of RNA polymerase sigma factors"/>
    <property type="match status" value="1"/>
</dbReference>
<accession>A0A1I0RX55</accession>
<dbReference type="Proteomes" id="UP000199310">
    <property type="component" value="Unassembled WGS sequence"/>
</dbReference>
<evidence type="ECO:0000259" key="6">
    <source>
        <dbReference type="Pfam" id="PF04542"/>
    </source>
</evidence>
<dbReference type="Pfam" id="PF04542">
    <property type="entry name" value="Sigma70_r2"/>
    <property type="match status" value="1"/>
</dbReference>
<proteinExistence type="inferred from homology"/>
<sequence length="202" mass="23179">MPITEKHLLTNEQEFLNLVAAGDVNAFAQLFDHYRPVVYTNSLRMAGEEMLAEEIVQDTFLKVWLNRSTLPDITNFPGWLYRIASNLTLNAIKKEQLHKRTIQEWLKEVHEGNSYPGITADESRFRELLNTAVARLPTRQKETYELIKQQGYKREEAAALLNIAPETIKYHLDQALKSIRAYCMAHANGDVLAIVCCLILFS</sequence>
<evidence type="ECO:0000259" key="7">
    <source>
        <dbReference type="Pfam" id="PF08281"/>
    </source>
</evidence>
<keyword evidence="5" id="KW-0804">Transcription</keyword>